<dbReference type="InterPro" id="IPR016181">
    <property type="entry name" value="Acyl_CoA_acyltransferase"/>
</dbReference>
<comment type="pathway">
    <text evidence="1">Siderophore biosynthesis.</text>
</comment>
<protein>
    <submittedName>
        <fullName evidence="3">Acetyl CoA:N6-hydroxylysine acetyl transferase</fullName>
    </submittedName>
</protein>
<dbReference type="PANTHER" id="PTHR31438">
    <property type="entry name" value="LYSINE N-ACYLTRANSFERASE C17G9.06C-RELATED"/>
    <property type="match status" value="1"/>
</dbReference>
<dbReference type="PANTHER" id="PTHR31438:SF1">
    <property type="entry name" value="LYSINE N-ACYLTRANSFERASE C17G9.06C-RELATED"/>
    <property type="match status" value="1"/>
</dbReference>
<dbReference type="RefSeq" id="WP_093524150.1">
    <property type="nucleotide sequence ID" value="NZ_FOSK01000022.1"/>
</dbReference>
<keyword evidence="3" id="KW-0808">Transferase</keyword>
<keyword evidence="4" id="KW-1185">Reference proteome</keyword>
<dbReference type="SMART" id="SM01006">
    <property type="entry name" value="AlcB"/>
    <property type="match status" value="1"/>
</dbReference>
<evidence type="ECO:0000313" key="3">
    <source>
        <dbReference type="EMBL" id="SFL21054.1"/>
    </source>
</evidence>
<reference evidence="3 4" key="1">
    <citation type="submission" date="2016-10" db="EMBL/GenBank/DDBJ databases">
        <authorList>
            <person name="Varghese N."/>
            <person name="Submissions S."/>
        </authorList>
    </citation>
    <scope>NUCLEOTIDE SEQUENCE [LARGE SCALE GENOMIC DNA]</scope>
    <source>
        <strain evidence="3 4">DSM 16392</strain>
    </source>
</reference>
<comment type="caution">
    <text evidence="3">The sequence shown here is derived from an EMBL/GenBank/DDBJ whole genome shotgun (WGS) entry which is preliminary data.</text>
</comment>
<gene>
    <name evidence="3" type="ORF">SAMN04488518_12227</name>
</gene>
<proteinExistence type="predicted"/>
<organism evidence="3 4">
    <name type="scientific">Pseudovibrio ascidiaceicola</name>
    <dbReference type="NCBI Taxonomy" id="285279"/>
    <lineage>
        <taxon>Bacteria</taxon>
        <taxon>Pseudomonadati</taxon>
        <taxon>Pseudomonadota</taxon>
        <taxon>Alphaproteobacteria</taxon>
        <taxon>Hyphomicrobiales</taxon>
        <taxon>Stappiaceae</taxon>
        <taxon>Pseudovibrio</taxon>
    </lineage>
</organism>
<dbReference type="Gene3D" id="3.40.630.30">
    <property type="match status" value="1"/>
</dbReference>
<evidence type="ECO:0000256" key="1">
    <source>
        <dbReference type="ARBA" id="ARBA00004924"/>
    </source>
</evidence>
<evidence type="ECO:0000313" key="4">
    <source>
        <dbReference type="Proteomes" id="UP000199598"/>
    </source>
</evidence>
<name>A0A1I4FT98_9HYPH</name>
<dbReference type="Pfam" id="PF13523">
    <property type="entry name" value="Acetyltransf_8"/>
    <property type="match status" value="1"/>
</dbReference>
<feature type="domain" description="Acyltransferase MbtK/IucB-like conserved" evidence="2">
    <location>
        <begin position="183"/>
        <end position="230"/>
    </location>
</feature>
<dbReference type="EMBL" id="FOSK01000022">
    <property type="protein sequence ID" value="SFL21054.1"/>
    <property type="molecule type" value="Genomic_DNA"/>
</dbReference>
<dbReference type="SUPFAM" id="SSF55729">
    <property type="entry name" value="Acyl-CoA N-acyltransferases (Nat)"/>
    <property type="match status" value="1"/>
</dbReference>
<sequence>MTLHRMPIGSSLSIAHETHDGSSDFRFAQVVTSRDWNNGQLTVLRDTKAFACAHLENATEANLSFSFYLEGSQEEKLEAVLLCLEACFSSHSEIETLKISLPADTIDPRDLPFLAVANEHYQVYRSGFYQNPQLWLLHRSTGRLRTGLVEGPDGRDHPLRPPHPTGLCYERYDPVADVVVSFRAVDIDRDLDRFHRWMNDGRVAYFWELAKSKDELKAYLETLQAKPHTYPLIGCFNGEEAGYFETYWVREDRLGPYYASQSYDRGWHGLIGERRHLGKVKTGAWLRGLTHYLFLDCQLTDNIMGEPRVDNAKLLSYADSLAYEKLMEFDFPHKRSALMCCRRERFFEELRL</sequence>
<evidence type="ECO:0000259" key="2">
    <source>
        <dbReference type="SMART" id="SM01006"/>
    </source>
</evidence>
<dbReference type="Proteomes" id="UP000199598">
    <property type="component" value="Unassembled WGS sequence"/>
</dbReference>
<dbReference type="GO" id="GO:0016740">
    <property type="term" value="F:transferase activity"/>
    <property type="evidence" value="ECO:0007669"/>
    <property type="project" value="UniProtKB-KW"/>
</dbReference>
<dbReference type="InterPro" id="IPR019432">
    <property type="entry name" value="Acyltransferase_MbtK/IucB-like"/>
</dbReference>
<accession>A0A1I4FT98</accession>